<dbReference type="PANTHER" id="PTHR38454:SF1">
    <property type="entry name" value="INTEGRAL MEMBRANE PROTEIN"/>
    <property type="match status" value="1"/>
</dbReference>
<feature type="transmembrane region" description="Helical" evidence="1">
    <location>
        <begin position="382"/>
        <end position="400"/>
    </location>
</feature>
<comment type="caution">
    <text evidence="2">The sequence shown here is derived from an EMBL/GenBank/DDBJ whole genome shotgun (WGS) entry which is preliminary data.</text>
</comment>
<reference evidence="2 3" key="1">
    <citation type="submission" date="2019-04" db="EMBL/GenBank/DDBJ databases">
        <title>Genome analysis of Streptococcus suis strain WUSS424.</title>
        <authorList>
            <person name="Chen H."/>
            <person name="Gao X."/>
            <person name="Wu Z."/>
        </authorList>
    </citation>
    <scope>NUCLEOTIDE SEQUENCE [LARGE SCALE GENOMIC DNA]</scope>
    <source>
        <strain evidence="2 3">WUSS424</strain>
    </source>
</reference>
<dbReference type="InterPro" id="IPR018580">
    <property type="entry name" value="Uncharacterised_YfhO"/>
</dbReference>
<feature type="transmembrane region" description="Helical" evidence="1">
    <location>
        <begin position="12"/>
        <end position="30"/>
    </location>
</feature>
<evidence type="ECO:0000313" key="2">
    <source>
        <dbReference type="EMBL" id="TIH99254.1"/>
    </source>
</evidence>
<gene>
    <name evidence="2" type="ORF">FAJ39_06745</name>
</gene>
<dbReference type="PANTHER" id="PTHR38454">
    <property type="entry name" value="INTEGRAL MEMBRANE PROTEIN-RELATED"/>
    <property type="match status" value="1"/>
</dbReference>
<keyword evidence="1" id="KW-1133">Transmembrane helix</keyword>
<accession>A0A4V6U768</accession>
<keyword evidence="1" id="KW-0472">Membrane</keyword>
<dbReference type="EMBL" id="SSXO01000004">
    <property type="protein sequence ID" value="TIH99254.1"/>
    <property type="molecule type" value="Genomic_DNA"/>
</dbReference>
<feature type="transmembrane region" description="Helical" evidence="1">
    <location>
        <begin position="826"/>
        <end position="848"/>
    </location>
</feature>
<protein>
    <submittedName>
        <fullName evidence="2">Copper ABC transporter permease</fullName>
    </submittedName>
</protein>
<name>A0A4V6U768_STRSU</name>
<dbReference type="Proteomes" id="UP000305165">
    <property type="component" value="Unassembled WGS sequence"/>
</dbReference>
<feature type="transmembrane region" description="Helical" evidence="1">
    <location>
        <begin position="199"/>
        <end position="219"/>
    </location>
</feature>
<feature type="transmembrane region" description="Helical" evidence="1">
    <location>
        <begin position="438"/>
        <end position="457"/>
    </location>
</feature>
<feature type="transmembrane region" description="Helical" evidence="1">
    <location>
        <begin position="412"/>
        <end position="431"/>
    </location>
</feature>
<organism evidence="2 3">
    <name type="scientific">Streptococcus suis</name>
    <dbReference type="NCBI Taxonomy" id="1307"/>
    <lineage>
        <taxon>Bacteria</taxon>
        <taxon>Bacillati</taxon>
        <taxon>Bacillota</taxon>
        <taxon>Bacilli</taxon>
        <taxon>Lactobacillales</taxon>
        <taxon>Streptococcaceae</taxon>
        <taxon>Streptococcus</taxon>
    </lineage>
</organism>
<dbReference type="Pfam" id="PF09586">
    <property type="entry name" value="YfhO"/>
    <property type="match status" value="1"/>
</dbReference>
<dbReference type="AlphaFoldDB" id="A0A4V6U768"/>
<keyword evidence="1" id="KW-0812">Transmembrane</keyword>
<proteinExistence type="predicted"/>
<feature type="transmembrane region" description="Helical" evidence="1">
    <location>
        <begin position="319"/>
        <end position="336"/>
    </location>
</feature>
<feature type="transmembrane region" description="Helical" evidence="1">
    <location>
        <begin position="356"/>
        <end position="375"/>
    </location>
</feature>
<dbReference type="OrthoDB" id="9815466at2"/>
<feature type="transmembrane region" description="Helical" evidence="1">
    <location>
        <begin position="231"/>
        <end position="251"/>
    </location>
</feature>
<sequence length="864" mass="98414">MKKFFKKYPTFFPYFLSFFLPATIMVAILASKGIWWGSDTTILASDGFHQYVIFHQALRNALHGDGSLFYTFTSGLGLNFYALSSYYLGSFLSPLVFFFDVETMPDAIYLLTIVKFGLIGLSTYFSLKQCFKNLLTNLLLLLSTSFSLMSFATSQLEISVWLDVFILAPLILLGLHWLIQGKGRKLYYLALTCLFVQNYYFGYMMALFLCLWFLAQVSWQPSQWKKNCLDFTLVSLLAALTSLIMLLPTYLDLKTHGETFTELSRTFTENSWYLDIIAKNLVGAFDTTKFGSIPMISVGLFPVIAALCFFTISTIPSRVKLAYAGVFAVLIASFYLQFLDLLWQGMHAPNMFLHRYAWLFSLLLIFTAAAALNRASDISKSAVYAIFGFLLAGIGATYLFREHYAFLETVNFLYTLEFLFAYAVLFWVLVHRKLSFQLFALSSLLFSLLEISLHSYYQVTGLANEWHFPSRSNYEEQLTDIDNLVNYTKEEQEEFYRMERLSPQTGNDSMKFNYNGISQFSSIRNRSSSSVLDKLGFRSDGTNLNLRYQNNTIIADSLFGIRYNLDETNPEKFGFLFEKSTDTISLYENQYAQGLAILTEGVYTDFDLTKMTLDNQTNFLNQLTGLDLRYFYPVSILASSNTEVLENRVTVNQVDGQEMASATYTLHVPANSQVYLNLPHLTFTNSNSESIQISVASTSLQYGIDNSFSFFNVGYFQEEQEITVTLSFPQNSQVSYDQPQFFQLHTQNFLEAVQVLQEKDITTTVSGNQVDISYTSQEEASVLLTLPYDKGWSATLDGQPVTIKKAQGGFMKIDVPAGQGKLQLTFIPQGFFLGLGLSILGLLVFILYEWRRRTRKQELLKPQT</sequence>
<evidence type="ECO:0000313" key="3">
    <source>
        <dbReference type="Proteomes" id="UP000305165"/>
    </source>
</evidence>
<feature type="transmembrane region" description="Helical" evidence="1">
    <location>
        <begin position="108"/>
        <end position="127"/>
    </location>
</feature>
<feature type="transmembrane region" description="Helical" evidence="1">
    <location>
        <begin position="160"/>
        <end position="179"/>
    </location>
</feature>
<evidence type="ECO:0000256" key="1">
    <source>
        <dbReference type="SAM" id="Phobius"/>
    </source>
</evidence>
<feature type="transmembrane region" description="Helical" evidence="1">
    <location>
        <begin position="290"/>
        <end position="312"/>
    </location>
</feature>